<dbReference type="PANTHER" id="PTHR30419">
    <property type="entry name" value="HTH-TYPE TRANSCRIPTIONAL REGULATOR YBHD"/>
    <property type="match status" value="1"/>
</dbReference>
<accession>A0A9D2PBF3</accession>
<evidence type="ECO:0000313" key="6">
    <source>
        <dbReference type="EMBL" id="HJC46523.1"/>
    </source>
</evidence>
<dbReference type="PANTHER" id="PTHR30419:SF8">
    <property type="entry name" value="NITROGEN ASSIMILATION TRANSCRIPTIONAL ACTIVATOR-RELATED"/>
    <property type="match status" value="1"/>
</dbReference>
<keyword evidence="3" id="KW-0238">DNA-binding</keyword>
<gene>
    <name evidence="6" type="ORF">IAA04_00535</name>
</gene>
<evidence type="ECO:0000259" key="5">
    <source>
        <dbReference type="PROSITE" id="PS50931"/>
    </source>
</evidence>
<reference evidence="6" key="2">
    <citation type="submission" date="2021-04" db="EMBL/GenBank/DDBJ databases">
        <authorList>
            <person name="Gilroy R."/>
        </authorList>
    </citation>
    <scope>NUCLEOTIDE SEQUENCE</scope>
    <source>
        <strain evidence="6">CHK183-5548</strain>
    </source>
</reference>
<dbReference type="InterPro" id="IPR005119">
    <property type="entry name" value="LysR_subst-bd"/>
</dbReference>
<dbReference type="Proteomes" id="UP000823883">
    <property type="component" value="Unassembled WGS sequence"/>
</dbReference>
<dbReference type="Pfam" id="PF00126">
    <property type="entry name" value="HTH_1"/>
    <property type="match status" value="1"/>
</dbReference>
<dbReference type="Gene3D" id="3.40.190.290">
    <property type="match status" value="1"/>
</dbReference>
<organism evidence="6 7">
    <name type="scientific">Candidatus Lachnoclostridium pullistercoris</name>
    <dbReference type="NCBI Taxonomy" id="2838632"/>
    <lineage>
        <taxon>Bacteria</taxon>
        <taxon>Bacillati</taxon>
        <taxon>Bacillota</taxon>
        <taxon>Clostridia</taxon>
        <taxon>Lachnospirales</taxon>
        <taxon>Lachnospiraceae</taxon>
    </lineage>
</organism>
<keyword evidence="4" id="KW-0804">Transcription</keyword>
<evidence type="ECO:0000256" key="1">
    <source>
        <dbReference type="ARBA" id="ARBA00009437"/>
    </source>
</evidence>
<evidence type="ECO:0000256" key="4">
    <source>
        <dbReference type="ARBA" id="ARBA00023163"/>
    </source>
</evidence>
<evidence type="ECO:0000256" key="3">
    <source>
        <dbReference type="ARBA" id="ARBA00023125"/>
    </source>
</evidence>
<dbReference type="FunFam" id="1.10.10.10:FF:000001">
    <property type="entry name" value="LysR family transcriptional regulator"/>
    <property type="match status" value="1"/>
</dbReference>
<dbReference type="PRINTS" id="PR00039">
    <property type="entry name" value="HTHLYSR"/>
</dbReference>
<dbReference type="InterPro" id="IPR050950">
    <property type="entry name" value="HTH-type_LysR_regulators"/>
</dbReference>
<dbReference type="SUPFAM" id="SSF53850">
    <property type="entry name" value="Periplasmic binding protein-like II"/>
    <property type="match status" value="1"/>
</dbReference>
<dbReference type="PROSITE" id="PS50931">
    <property type="entry name" value="HTH_LYSR"/>
    <property type="match status" value="1"/>
</dbReference>
<dbReference type="InterPro" id="IPR000847">
    <property type="entry name" value="LysR_HTH_N"/>
</dbReference>
<dbReference type="SUPFAM" id="SSF46785">
    <property type="entry name" value="Winged helix' DNA-binding domain"/>
    <property type="match status" value="1"/>
</dbReference>
<dbReference type="CDD" id="cd05466">
    <property type="entry name" value="PBP2_LTTR_substrate"/>
    <property type="match status" value="1"/>
</dbReference>
<dbReference type="Pfam" id="PF03466">
    <property type="entry name" value="LysR_substrate"/>
    <property type="match status" value="1"/>
</dbReference>
<protein>
    <submittedName>
        <fullName evidence="6">LysR family transcriptional regulator</fullName>
    </submittedName>
</protein>
<proteinExistence type="inferred from homology"/>
<dbReference type="InterPro" id="IPR036388">
    <property type="entry name" value="WH-like_DNA-bd_sf"/>
</dbReference>
<comment type="caution">
    <text evidence="6">The sequence shown here is derived from an EMBL/GenBank/DDBJ whole genome shotgun (WGS) entry which is preliminary data.</text>
</comment>
<dbReference type="GO" id="GO:0003700">
    <property type="term" value="F:DNA-binding transcription factor activity"/>
    <property type="evidence" value="ECO:0007669"/>
    <property type="project" value="InterPro"/>
</dbReference>
<dbReference type="InterPro" id="IPR036390">
    <property type="entry name" value="WH_DNA-bd_sf"/>
</dbReference>
<reference evidence="6" key="1">
    <citation type="journal article" date="2021" name="PeerJ">
        <title>Extensive microbial diversity within the chicken gut microbiome revealed by metagenomics and culture.</title>
        <authorList>
            <person name="Gilroy R."/>
            <person name="Ravi A."/>
            <person name="Getino M."/>
            <person name="Pursley I."/>
            <person name="Horton D.L."/>
            <person name="Alikhan N.F."/>
            <person name="Baker D."/>
            <person name="Gharbi K."/>
            <person name="Hall N."/>
            <person name="Watson M."/>
            <person name="Adriaenssens E.M."/>
            <person name="Foster-Nyarko E."/>
            <person name="Jarju S."/>
            <person name="Secka A."/>
            <person name="Antonio M."/>
            <person name="Oren A."/>
            <person name="Chaudhuri R.R."/>
            <person name="La Ragione R."/>
            <person name="Hildebrand F."/>
            <person name="Pallen M.J."/>
        </authorList>
    </citation>
    <scope>NUCLEOTIDE SEQUENCE</scope>
    <source>
        <strain evidence="6">CHK183-5548</strain>
    </source>
</reference>
<keyword evidence="2" id="KW-0805">Transcription regulation</keyword>
<sequence>MYLKEVEYMLQIAEEQNITRAAEKLFITPSALTQQLNHLENDLGITLFHRGRSGCTPTEAGEIYLQAAREMVKLKKETYHKLQDLAVRRKGKLTIGFPPDRGAAAFTSIYPQFHREFPDISINITETSVRRQHRLIASGELDFGFVTLRENQKADLEYIPICQEELVLILPASSPLCLQSRPSDGPYPVLDPSLLKNESFAMIYRLSTIYEYVEEILHSAGVVPNVLFESPRAATIIDMVESNMCCGIIPDSLSTRRPPSVAFFCLPGRPAWTLFACCRRGSYLSKASRRFIQLASDYWQNGKTDRTPPNLTE</sequence>
<dbReference type="EMBL" id="DWWL01000003">
    <property type="protein sequence ID" value="HJC46523.1"/>
    <property type="molecule type" value="Genomic_DNA"/>
</dbReference>
<evidence type="ECO:0000313" key="7">
    <source>
        <dbReference type="Proteomes" id="UP000823883"/>
    </source>
</evidence>
<feature type="domain" description="HTH lysR-type" evidence="5">
    <location>
        <begin position="1"/>
        <end position="58"/>
    </location>
</feature>
<dbReference type="AlphaFoldDB" id="A0A9D2PBF3"/>
<evidence type="ECO:0000256" key="2">
    <source>
        <dbReference type="ARBA" id="ARBA00023015"/>
    </source>
</evidence>
<dbReference type="Gene3D" id="1.10.10.10">
    <property type="entry name" value="Winged helix-like DNA-binding domain superfamily/Winged helix DNA-binding domain"/>
    <property type="match status" value="1"/>
</dbReference>
<comment type="similarity">
    <text evidence="1">Belongs to the LysR transcriptional regulatory family.</text>
</comment>
<name>A0A9D2PBF3_9FIRM</name>
<dbReference type="GO" id="GO:0005829">
    <property type="term" value="C:cytosol"/>
    <property type="evidence" value="ECO:0007669"/>
    <property type="project" value="TreeGrafter"/>
</dbReference>
<dbReference type="GO" id="GO:0003677">
    <property type="term" value="F:DNA binding"/>
    <property type="evidence" value="ECO:0007669"/>
    <property type="project" value="UniProtKB-KW"/>
</dbReference>